<name>A0A1F7J5H7_9BACT</name>
<dbReference type="PANTHER" id="PTHR34387">
    <property type="entry name" value="SLR1258 PROTEIN"/>
    <property type="match status" value="1"/>
</dbReference>
<sequence>MHEDRSIKNTGKILLLVLITLFLIKVLNLSYPLSIITSTRSSELSVVGEGKIEATPNLAYIDTGINVNNAASVNEVQNNLDKVNNAVLQAVQKLGIKKQDISTSNYSINPSFAFEGGVDRISGYNGNVTITVKVRDTQQVSKVLEAVTKAGANQVQGVRFEIANPDKLREEARNKAIQNAKEQAKRLAKTLGIRLGKVVNIVEVTAGQGPQPFMERYAADGVGGMGGGGPQVEPGTQTVSSTVTLFFEKK</sequence>
<dbReference type="Pfam" id="PF04402">
    <property type="entry name" value="SIMPL"/>
    <property type="match status" value="1"/>
</dbReference>
<dbReference type="EMBL" id="MGAQ01000010">
    <property type="protein sequence ID" value="OGK50863.1"/>
    <property type="molecule type" value="Genomic_DNA"/>
</dbReference>
<dbReference type="InterPro" id="IPR052022">
    <property type="entry name" value="26kDa_periplasmic_antigen"/>
</dbReference>
<protein>
    <recommendedName>
        <fullName evidence="3">26 kDa periplasmic immunogenic protein</fullName>
    </recommendedName>
</protein>
<dbReference type="Proteomes" id="UP000178558">
    <property type="component" value="Unassembled WGS sequence"/>
</dbReference>
<comment type="caution">
    <text evidence="1">The sequence shown here is derived from an EMBL/GenBank/DDBJ whole genome shotgun (WGS) entry which is preliminary data.</text>
</comment>
<evidence type="ECO:0000313" key="2">
    <source>
        <dbReference type="Proteomes" id="UP000178558"/>
    </source>
</evidence>
<accession>A0A1F7J5H7</accession>
<proteinExistence type="predicted"/>
<dbReference type="GO" id="GO:0006974">
    <property type="term" value="P:DNA damage response"/>
    <property type="evidence" value="ECO:0007669"/>
    <property type="project" value="TreeGrafter"/>
</dbReference>
<dbReference type="Gene3D" id="3.30.70.2970">
    <property type="entry name" value="Protein of unknown function (DUF541), domain 2"/>
    <property type="match status" value="1"/>
</dbReference>
<dbReference type="PANTHER" id="PTHR34387:SF1">
    <property type="entry name" value="PERIPLASMIC IMMUNOGENIC PROTEIN"/>
    <property type="match status" value="1"/>
</dbReference>
<organism evidence="1 2">
    <name type="scientific">Candidatus Roizmanbacteria bacterium RIFCSPLOWO2_01_FULL_40_42</name>
    <dbReference type="NCBI Taxonomy" id="1802066"/>
    <lineage>
        <taxon>Bacteria</taxon>
        <taxon>Candidatus Roizmaniibacteriota</taxon>
    </lineage>
</organism>
<evidence type="ECO:0000313" key="1">
    <source>
        <dbReference type="EMBL" id="OGK50863.1"/>
    </source>
</evidence>
<dbReference type="Gene3D" id="3.30.110.170">
    <property type="entry name" value="Protein of unknown function (DUF541), domain 1"/>
    <property type="match status" value="1"/>
</dbReference>
<dbReference type="AlphaFoldDB" id="A0A1F7J5H7"/>
<gene>
    <name evidence="1" type="ORF">A3B50_01120</name>
</gene>
<dbReference type="InterPro" id="IPR007497">
    <property type="entry name" value="SIMPL/DUF541"/>
</dbReference>
<evidence type="ECO:0008006" key="3">
    <source>
        <dbReference type="Google" id="ProtNLM"/>
    </source>
</evidence>
<reference evidence="1 2" key="1">
    <citation type="journal article" date="2016" name="Nat. Commun.">
        <title>Thousands of microbial genomes shed light on interconnected biogeochemical processes in an aquifer system.</title>
        <authorList>
            <person name="Anantharaman K."/>
            <person name="Brown C.T."/>
            <person name="Hug L.A."/>
            <person name="Sharon I."/>
            <person name="Castelle C.J."/>
            <person name="Probst A.J."/>
            <person name="Thomas B.C."/>
            <person name="Singh A."/>
            <person name="Wilkins M.J."/>
            <person name="Karaoz U."/>
            <person name="Brodie E.L."/>
            <person name="Williams K.H."/>
            <person name="Hubbard S.S."/>
            <person name="Banfield J.F."/>
        </authorList>
    </citation>
    <scope>NUCLEOTIDE SEQUENCE [LARGE SCALE GENOMIC DNA]</scope>
</reference>